<dbReference type="Gene3D" id="3.40.430.10">
    <property type="entry name" value="Dihydrofolate Reductase, subunit A"/>
    <property type="match status" value="1"/>
</dbReference>
<feature type="domain" description="Bacterial bifunctional deaminase-reductase C-terminal" evidence="1">
    <location>
        <begin position="12"/>
        <end position="83"/>
    </location>
</feature>
<dbReference type="EMBL" id="SMKZ01000006">
    <property type="protein sequence ID" value="TDE13095.1"/>
    <property type="molecule type" value="Genomic_DNA"/>
</dbReference>
<dbReference type="GO" id="GO:0009231">
    <property type="term" value="P:riboflavin biosynthetic process"/>
    <property type="evidence" value="ECO:0007669"/>
    <property type="project" value="InterPro"/>
</dbReference>
<reference evidence="2 3" key="1">
    <citation type="submission" date="2019-03" db="EMBL/GenBank/DDBJ databases">
        <title>Draft genome sequences of novel Actinobacteria.</title>
        <authorList>
            <person name="Sahin N."/>
            <person name="Ay H."/>
            <person name="Saygin H."/>
        </authorList>
    </citation>
    <scope>NUCLEOTIDE SEQUENCE [LARGE SCALE GENOMIC DNA]</scope>
    <source>
        <strain evidence="2 3">5K138</strain>
    </source>
</reference>
<dbReference type="AlphaFoldDB" id="A0A4R5DQ21"/>
<dbReference type="Pfam" id="PF01872">
    <property type="entry name" value="RibD_C"/>
    <property type="match status" value="1"/>
</dbReference>
<evidence type="ECO:0000313" key="3">
    <source>
        <dbReference type="Proteomes" id="UP000294739"/>
    </source>
</evidence>
<comment type="caution">
    <text evidence="2">The sequence shown here is derived from an EMBL/GenBank/DDBJ whole genome shotgun (WGS) entry which is preliminary data.</text>
</comment>
<name>A0A4R5DQ21_9ACTN</name>
<sequence length="96" mass="10356">MYTFVTDGLDSAMKQAIETAGDKSVGVSGVGIGSQLIRAGYIDELIVHVVPVLFGAGTRHYDHVGGEHVRLELIESIPTPNATHLRYRVVGRRDPA</sequence>
<accession>A0A4R5DQ21</accession>
<dbReference type="InParanoid" id="A0A4R5DQ21"/>
<gene>
    <name evidence="2" type="ORF">E1269_06810</name>
</gene>
<evidence type="ECO:0000313" key="2">
    <source>
        <dbReference type="EMBL" id="TDE13095.1"/>
    </source>
</evidence>
<evidence type="ECO:0000259" key="1">
    <source>
        <dbReference type="Pfam" id="PF01872"/>
    </source>
</evidence>
<organism evidence="2 3">
    <name type="scientific">Jiangella asiatica</name>
    <dbReference type="NCBI Taxonomy" id="2530372"/>
    <lineage>
        <taxon>Bacteria</taxon>
        <taxon>Bacillati</taxon>
        <taxon>Actinomycetota</taxon>
        <taxon>Actinomycetes</taxon>
        <taxon>Jiangellales</taxon>
        <taxon>Jiangellaceae</taxon>
        <taxon>Jiangella</taxon>
    </lineage>
</organism>
<dbReference type="SUPFAM" id="SSF53597">
    <property type="entry name" value="Dihydrofolate reductase-like"/>
    <property type="match status" value="1"/>
</dbReference>
<protein>
    <recommendedName>
        <fullName evidence="1">Bacterial bifunctional deaminase-reductase C-terminal domain-containing protein</fullName>
    </recommendedName>
</protein>
<proteinExistence type="predicted"/>
<keyword evidence="3" id="KW-1185">Reference proteome</keyword>
<dbReference type="Proteomes" id="UP000294739">
    <property type="component" value="Unassembled WGS sequence"/>
</dbReference>
<dbReference type="RefSeq" id="WP_131892697.1">
    <property type="nucleotide sequence ID" value="NZ_SMKZ01000006.1"/>
</dbReference>
<dbReference type="InterPro" id="IPR024072">
    <property type="entry name" value="DHFR-like_dom_sf"/>
</dbReference>
<dbReference type="OrthoDB" id="2313602at2"/>
<dbReference type="GO" id="GO:0008703">
    <property type="term" value="F:5-amino-6-(5-phosphoribosylamino)uracil reductase activity"/>
    <property type="evidence" value="ECO:0007669"/>
    <property type="project" value="InterPro"/>
</dbReference>
<dbReference type="InterPro" id="IPR002734">
    <property type="entry name" value="RibDG_C"/>
</dbReference>